<evidence type="ECO:0000256" key="2">
    <source>
        <dbReference type="PROSITE-ProRule" id="PRU01161"/>
    </source>
</evidence>
<sequence length="343" mass="38602">MLKYIKTIFLISFSVIAFAQQKVYRNLIMEGGGIKGVAYGGALKELESRGVLQQIQRVGGTSAGAIQACLLAVGYSADEIAQIIAETPIETFNDGGSVIKASERFVKKFGWYKGENFLTTIQKLITDRTGKPNLTFAELHELAKSIPYRDLYVTGVNLTKQRLEVFSYETYPEMRVCDAVRVSMSIPLYYQSVFLNAKGKVIENPIPSDSCDVFVDGGLLMNYPIELFDQTKYLSTATDSTINKPTFNTETLGLRLERCEQIDHEIHLKEGFAPFEIQDFKGYISALYNIMTESVDKPKPEDIVRTIYINDNGMSPKVRKLSEGEKQKMMISGQQGVIEFFYR</sequence>
<gene>
    <name evidence="4" type="ordered locus">Emtol_1477</name>
</gene>
<dbReference type="PANTHER" id="PTHR46394">
    <property type="entry name" value="ANNEXIN"/>
    <property type="match status" value="1"/>
</dbReference>
<proteinExistence type="predicted"/>
<dbReference type="SUPFAM" id="SSF52151">
    <property type="entry name" value="FabD/lysophospholipase-like"/>
    <property type="match status" value="1"/>
</dbReference>
<feature type="short sequence motif" description="GXGXXG" evidence="2">
    <location>
        <begin position="31"/>
        <end position="36"/>
    </location>
</feature>
<keyword evidence="5" id="KW-1185">Reference proteome</keyword>
<feature type="domain" description="PNPLA" evidence="3">
    <location>
        <begin position="27"/>
        <end position="229"/>
    </location>
</feature>
<dbReference type="PROSITE" id="PS51635">
    <property type="entry name" value="PNPLA"/>
    <property type="match status" value="1"/>
</dbReference>
<dbReference type="InterPro" id="IPR052580">
    <property type="entry name" value="Lipid_Hydrolase"/>
</dbReference>
<dbReference type="InterPro" id="IPR002641">
    <property type="entry name" value="PNPLA_dom"/>
</dbReference>
<evidence type="ECO:0000313" key="4">
    <source>
        <dbReference type="EMBL" id="AFK02623.1"/>
    </source>
</evidence>
<keyword evidence="2" id="KW-0442">Lipid degradation</keyword>
<organism evidence="4 5">
    <name type="scientific">Emticicia oligotrophica (strain DSM 17448 / CIP 109782 / MTCC 6937 / GPTSA100-15)</name>
    <dbReference type="NCBI Taxonomy" id="929562"/>
    <lineage>
        <taxon>Bacteria</taxon>
        <taxon>Pseudomonadati</taxon>
        <taxon>Bacteroidota</taxon>
        <taxon>Cytophagia</taxon>
        <taxon>Cytophagales</taxon>
        <taxon>Leadbetterellaceae</taxon>
        <taxon>Emticicia</taxon>
    </lineage>
</organism>
<name>A0ABM5MZZ0_EMTOG</name>
<dbReference type="Pfam" id="PF01734">
    <property type="entry name" value="Patatin"/>
    <property type="match status" value="1"/>
</dbReference>
<feature type="active site" description="Proton acceptor" evidence="2">
    <location>
        <position position="216"/>
    </location>
</feature>
<keyword evidence="2" id="KW-0378">Hydrolase</keyword>
<protein>
    <submittedName>
        <fullName evidence="4">Patatin</fullName>
    </submittedName>
</protein>
<evidence type="ECO:0000256" key="1">
    <source>
        <dbReference type="ARBA" id="ARBA00023098"/>
    </source>
</evidence>
<evidence type="ECO:0000313" key="5">
    <source>
        <dbReference type="Proteomes" id="UP000002875"/>
    </source>
</evidence>
<feature type="active site" description="Nucleophile" evidence="2">
    <location>
        <position position="62"/>
    </location>
</feature>
<dbReference type="RefSeq" id="WP_015028323.1">
    <property type="nucleotide sequence ID" value="NC_018748.1"/>
</dbReference>
<dbReference type="CDD" id="cd07207">
    <property type="entry name" value="Pat_ExoU_VipD_like"/>
    <property type="match status" value="1"/>
</dbReference>
<keyword evidence="1 2" id="KW-0443">Lipid metabolism</keyword>
<feature type="short sequence motif" description="DGA/G" evidence="2">
    <location>
        <begin position="216"/>
        <end position="218"/>
    </location>
</feature>
<accession>A0ABM5MZZ0</accession>
<evidence type="ECO:0000259" key="3">
    <source>
        <dbReference type="PROSITE" id="PS51635"/>
    </source>
</evidence>
<dbReference type="EMBL" id="CP002961">
    <property type="protein sequence ID" value="AFK02623.1"/>
    <property type="molecule type" value="Genomic_DNA"/>
</dbReference>
<reference evidence="4 5" key="1">
    <citation type="submission" date="2011-07" db="EMBL/GenBank/DDBJ databases">
        <title>The complete genome of chromosome of Emticicia oligotrophica DSM 17448.</title>
        <authorList>
            <consortium name="US DOE Joint Genome Institute (JGI-PGF)"/>
            <person name="Lucas S."/>
            <person name="Han J."/>
            <person name="Lapidus A."/>
            <person name="Bruce D."/>
            <person name="Goodwin L."/>
            <person name="Pitluck S."/>
            <person name="Peters L."/>
            <person name="Kyrpides N."/>
            <person name="Mavromatis K."/>
            <person name="Ivanova N."/>
            <person name="Ovchinnikova G."/>
            <person name="Teshima H."/>
            <person name="Detter J.C."/>
            <person name="Tapia R."/>
            <person name="Han C."/>
            <person name="Land M."/>
            <person name="Hauser L."/>
            <person name="Markowitz V."/>
            <person name="Cheng J.-F."/>
            <person name="Hugenholtz P."/>
            <person name="Woyke T."/>
            <person name="Wu D."/>
            <person name="Tindall B."/>
            <person name="Pomrenke H."/>
            <person name="Brambilla E."/>
            <person name="Klenk H.-P."/>
            <person name="Eisen J.A."/>
        </authorList>
    </citation>
    <scope>NUCLEOTIDE SEQUENCE [LARGE SCALE GENOMIC DNA]</scope>
    <source>
        <strain evidence="4 5">DSM 17448</strain>
    </source>
</reference>
<dbReference type="PANTHER" id="PTHR46394:SF1">
    <property type="entry name" value="PNPLA DOMAIN-CONTAINING PROTEIN"/>
    <property type="match status" value="1"/>
</dbReference>
<dbReference type="Gene3D" id="3.40.1090.10">
    <property type="entry name" value="Cytosolic phospholipase A2 catalytic domain"/>
    <property type="match status" value="1"/>
</dbReference>
<dbReference type="Proteomes" id="UP000002875">
    <property type="component" value="Chromosome"/>
</dbReference>
<feature type="short sequence motif" description="GXSXG" evidence="2">
    <location>
        <begin position="60"/>
        <end position="64"/>
    </location>
</feature>
<dbReference type="InterPro" id="IPR016035">
    <property type="entry name" value="Acyl_Trfase/lysoPLipase"/>
</dbReference>